<dbReference type="RefSeq" id="WP_141779997.1">
    <property type="nucleotide sequence ID" value="NZ_VFOV01000001.1"/>
</dbReference>
<evidence type="ECO:0000313" key="2">
    <source>
        <dbReference type="Proteomes" id="UP000320209"/>
    </source>
</evidence>
<accession>A0A543A5V9</accession>
<dbReference type="AlphaFoldDB" id="A0A543A5V9"/>
<keyword evidence="2" id="KW-1185">Reference proteome</keyword>
<evidence type="ECO:0000313" key="1">
    <source>
        <dbReference type="EMBL" id="TQL67948.1"/>
    </source>
</evidence>
<name>A0A543A5V9_9ACTN</name>
<sequence length="233" mass="24941">MTTEAGAEAGRDADALALVAPGADHTDAEAALLDAGWTRCGAGDWAIALRSPDGRVAARISPFDPVGAYNVALYREAAGTGQVPALFGHRRLAGGGDLQVMELLASVPEPEAVAFTQTVQSSGGELLEVAHRLHDRLSRELPWPGPLDFNPTNVMRRADGRLVMMDLFALDGLSLYQTAETDPDLFVVRFPEHERRFMADIPIATTGGRQEEQMAAIRSAVTAADARRLAQQP</sequence>
<comment type="caution">
    <text evidence="1">The sequence shown here is derived from an EMBL/GenBank/DDBJ whole genome shotgun (WGS) entry which is preliminary data.</text>
</comment>
<dbReference type="Proteomes" id="UP000320209">
    <property type="component" value="Unassembled WGS sequence"/>
</dbReference>
<organism evidence="1 2">
    <name type="scientific">Nocardioides albertanoniae</name>
    <dbReference type="NCBI Taxonomy" id="1175486"/>
    <lineage>
        <taxon>Bacteria</taxon>
        <taxon>Bacillati</taxon>
        <taxon>Actinomycetota</taxon>
        <taxon>Actinomycetes</taxon>
        <taxon>Propionibacteriales</taxon>
        <taxon>Nocardioidaceae</taxon>
        <taxon>Nocardioides</taxon>
    </lineage>
</organism>
<dbReference type="OrthoDB" id="8479221at2"/>
<dbReference type="EMBL" id="VFOV01000001">
    <property type="protein sequence ID" value="TQL67948.1"/>
    <property type="molecule type" value="Genomic_DNA"/>
</dbReference>
<protein>
    <submittedName>
        <fullName evidence="1">Uncharacterized protein</fullName>
    </submittedName>
</protein>
<dbReference type="SUPFAM" id="SSF56112">
    <property type="entry name" value="Protein kinase-like (PK-like)"/>
    <property type="match status" value="1"/>
</dbReference>
<gene>
    <name evidence="1" type="ORF">FB381_1837</name>
</gene>
<dbReference type="InterPro" id="IPR011009">
    <property type="entry name" value="Kinase-like_dom_sf"/>
</dbReference>
<reference evidence="1 2" key="1">
    <citation type="submission" date="2019-06" db="EMBL/GenBank/DDBJ databases">
        <title>Sequencing the genomes of 1000 actinobacteria strains.</title>
        <authorList>
            <person name="Klenk H.-P."/>
        </authorList>
    </citation>
    <scope>NUCLEOTIDE SEQUENCE [LARGE SCALE GENOMIC DNA]</scope>
    <source>
        <strain evidence="1 2">DSM 25218</strain>
    </source>
</reference>
<proteinExistence type="predicted"/>